<sequence>MMLILEAYFKNYPARRKVAEFLFENGLSVKNGKIYIKNVEVPISELARAIGVNRKIIYHTIEYIEKTYPLKLVFERLNPLPSLIDVAPLMGWEVLEIDVEKDQYQMAFSDVLRLLAEDNTSIMEVFGRNLREETSKIYIVIDGTLSTETFGKIKNIRGFKRLILHTPEKDKEKFVCNYCEVKYCPKRVLLENIIRRP</sequence>
<dbReference type="PIRSF" id="PIRSF004897">
    <property type="entry name" value="UCP004897_ACT"/>
    <property type="match status" value="1"/>
</dbReference>
<dbReference type="GeneID" id="27139899"/>
<evidence type="ECO:0000313" key="2">
    <source>
        <dbReference type="Proteomes" id="UP000073604"/>
    </source>
</evidence>
<dbReference type="EMBL" id="CP014750">
    <property type="protein sequence ID" value="AMQ18584.1"/>
    <property type="molecule type" value="Genomic_DNA"/>
</dbReference>
<protein>
    <submittedName>
        <fullName evidence="1">Regulator of amino acid metabolism, contains ACT domain protein</fullName>
    </submittedName>
</protein>
<organism evidence="1 2">
    <name type="scientific">Thermococcus peptonophilus</name>
    <dbReference type="NCBI Taxonomy" id="53952"/>
    <lineage>
        <taxon>Archaea</taxon>
        <taxon>Methanobacteriati</taxon>
        <taxon>Methanobacteriota</taxon>
        <taxon>Thermococci</taxon>
        <taxon>Thermococcales</taxon>
        <taxon>Thermococcaceae</taxon>
        <taxon>Thermococcus</taxon>
    </lineage>
</organism>
<dbReference type="AlphaFoldDB" id="A0A142CUY2"/>
<accession>A0A142CUY2</accession>
<reference evidence="2" key="1">
    <citation type="submission" date="2016-03" db="EMBL/GenBank/DDBJ databases">
        <authorList>
            <person name="Oger P.M."/>
        </authorList>
    </citation>
    <scope>NUCLEOTIDE SEQUENCE [LARGE SCALE GENOMIC DNA]</scope>
    <source>
        <strain evidence="2">OG-1</strain>
    </source>
</reference>
<dbReference type="STRING" id="53952.A0127_05095"/>
<dbReference type="KEGG" id="tpep:A0127_05095"/>
<keyword evidence="2" id="KW-1185">Reference proteome</keyword>
<dbReference type="OrthoDB" id="30884at2157"/>
<proteinExistence type="predicted"/>
<dbReference type="InterPro" id="IPR014424">
    <property type="entry name" value="UCP004897_ACT"/>
</dbReference>
<gene>
    <name evidence="1" type="ORF">A0127_05095</name>
</gene>
<name>A0A142CUY2_9EURY</name>
<dbReference type="Proteomes" id="UP000073604">
    <property type="component" value="Chromosome"/>
</dbReference>
<evidence type="ECO:0000313" key="1">
    <source>
        <dbReference type="EMBL" id="AMQ18584.1"/>
    </source>
</evidence>
<dbReference type="RefSeq" id="WP_062388774.1">
    <property type="nucleotide sequence ID" value="NZ_CP014750.1"/>
</dbReference>